<evidence type="ECO:0000313" key="5">
    <source>
        <dbReference type="Proteomes" id="UP000187166"/>
    </source>
</evidence>
<keyword evidence="2" id="KW-0456">Lyase</keyword>
<dbReference type="EMBL" id="MJIH01000001">
    <property type="protein sequence ID" value="OLR65569.1"/>
    <property type="molecule type" value="Genomic_DNA"/>
</dbReference>
<sequence>MDYKYLIVEKKPHGILLLTLNREKSLNALNSEMLKELHKFFARVEDDVRCIIVTGAGKAFVAGADIGEMANFSASEAYDFAKLGMDTFMEIERCRVPVIAAVNGFALGGGCEISIACDIRLASTKAKFGQPEVGLGITPGFGGTQRLSRTIGPGYAKELIYTAETIDAKKALEIGLVNSVYEPDELIDKALEMAEKIARNAPKAVEYSKQSIVNGSQTDIDTAMQIEKTHFGLCFATNDQKEGMKAFLNKGKTEFKGK</sequence>
<dbReference type="eggNOG" id="COG1024">
    <property type="taxonomic scope" value="Bacteria"/>
</dbReference>
<proteinExistence type="inferred from homology"/>
<dbReference type="SUPFAM" id="SSF52096">
    <property type="entry name" value="ClpP/crotonase"/>
    <property type="match status" value="1"/>
</dbReference>
<dbReference type="STRING" id="1465756.BIV18_08625"/>
<dbReference type="GO" id="GO:0016836">
    <property type="term" value="F:hydro-lyase activity"/>
    <property type="evidence" value="ECO:0007669"/>
    <property type="project" value="UniProtKB-ARBA"/>
</dbReference>
<reference evidence="4 5" key="1">
    <citation type="journal article" date="2016" name="Appl. Environ. Microbiol.">
        <title>Function and Phylogeny of Bacterial Butyryl Coenzyme A:Acetate Transferases and Their Diversity in the Proximal Colon of Swine.</title>
        <authorList>
            <person name="Trachsel J."/>
            <person name="Bayles D.O."/>
            <person name="Looft T."/>
            <person name="Levine U.Y."/>
            <person name="Allen H.K."/>
        </authorList>
    </citation>
    <scope>NUCLEOTIDE SEQUENCE [LARGE SCALE GENOMIC DNA]</scope>
    <source>
        <strain evidence="4 5">35-6-1</strain>
    </source>
</reference>
<dbReference type="PANTHER" id="PTHR11941:SF54">
    <property type="entry name" value="ENOYL-COA HYDRATASE, MITOCHONDRIAL"/>
    <property type="match status" value="1"/>
</dbReference>
<protein>
    <submittedName>
        <fullName evidence="4">Enoyl-CoA hydratase</fullName>
    </submittedName>
</protein>
<dbReference type="Gene3D" id="3.90.226.10">
    <property type="entry name" value="2-enoyl-CoA Hydratase, Chain A, domain 1"/>
    <property type="match status" value="1"/>
</dbReference>
<evidence type="ECO:0000256" key="2">
    <source>
        <dbReference type="ARBA" id="ARBA00023239"/>
    </source>
</evidence>
<dbReference type="AlphaFoldDB" id="A0A1U7M1N7"/>
<comment type="similarity">
    <text evidence="1 3">Belongs to the enoyl-CoA hydratase/isomerase family.</text>
</comment>
<dbReference type="FunFam" id="3.90.226.10:FF:000009">
    <property type="entry name" value="Carnitinyl-CoA dehydratase"/>
    <property type="match status" value="1"/>
</dbReference>
<organism evidence="4 5">
    <name type="scientific">Peptoniphilus porci</name>
    <dbReference type="NCBI Taxonomy" id="2652280"/>
    <lineage>
        <taxon>Bacteria</taxon>
        <taxon>Bacillati</taxon>
        <taxon>Bacillota</taxon>
        <taxon>Tissierellia</taxon>
        <taxon>Tissierellales</taxon>
        <taxon>Peptoniphilaceae</taxon>
        <taxon>Peptoniphilus</taxon>
    </lineage>
</organism>
<dbReference type="CDD" id="cd06558">
    <property type="entry name" value="crotonase-like"/>
    <property type="match status" value="1"/>
</dbReference>
<keyword evidence="5" id="KW-1185">Reference proteome</keyword>
<dbReference type="Proteomes" id="UP000187166">
    <property type="component" value="Unassembled WGS sequence"/>
</dbReference>
<dbReference type="Gene3D" id="1.10.12.10">
    <property type="entry name" value="Lyase 2-enoyl-coa Hydratase, Chain A, domain 2"/>
    <property type="match status" value="1"/>
</dbReference>
<evidence type="ECO:0000256" key="3">
    <source>
        <dbReference type="RuleBase" id="RU003707"/>
    </source>
</evidence>
<name>A0A1U7M1N7_9FIRM</name>
<dbReference type="InterPro" id="IPR014748">
    <property type="entry name" value="Enoyl-CoA_hydra_C"/>
</dbReference>
<dbReference type="PROSITE" id="PS00166">
    <property type="entry name" value="ENOYL_COA_HYDRATASE"/>
    <property type="match status" value="1"/>
</dbReference>
<dbReference type="FunFam" id="1.10.12.10:FF:000001">
    <property type="entry name" value="Probable enoyl-CoA hydratase, mitochondrial"/>
    <property type="match status" value="1"/>
</dbReference>
<comment type="caution">
    <text evidence="4">The sequence shown here is derived from an EMBL/GenBank/DDBJ whole genome shotgun (WGS) entry which is preliminary data.</text>
</comment>
<evidence type="ECO:0000256" key="1">
    <source>
        <dbReference type="ARBA" id="ARBA00005254"/>
    </source>
</evidence>
<dbReference type="PANTHER" id="PTHR11941">
    <property type="entry name" value="ENOYL-COA HYDRATASE-RELATED"/>
    <property type="match status" value="1"/>
</dbReference>
<evidence type="ECO:0000313" key="4">
    <source>
        <dbReference type="EMBL" id="OLR65569.1"/>
    </source>
</evidence>
<dbReference type="Pfam" id="PF00378">
    <property type="entry name" value="ECH_1"/>
    <property type="match status" value="1"/>
</dbReference>
<accession>A0A1U7M1N7</accession>
<dbReference type="InterPro" id="IPR018376">
    <property type="entry name" value="Enoyl-CoA_hyd/isom_CS"/>
</dbReference>
<dbReference type="InterPro" id="IPR001753">
    <property type="entry name" value="Enoyl-CoA_hydra/iso"/>
</dbReference>
<gene>
    <name evidence="4" type="ORF">BIV18_08625</name>
</gene>
<dbReference type="InterPro" id="IPR029045">
    <property type="entry name" value="ClpP/crotonase-like_dom_sf"/>
</dbReference>
<dbReference type="GO" id="GO:0006635">
    <property type="term" value="P:fatty acid beta-oxidation"/>
    <property type="evidence" value="ECO:0007669"/>
    <property type="project" value="TreeGrafter"/>
</dbReference>